<name>A0A139A2T4_GONPJ</name>
<evidence type="ECO:0000313" key="3">
    <source>
        <dbReference type="Proteomes" id="UP000070544"/>
    </source>
</evidence>
<accession>A0A139A2T4</accession>
<dbReference type="EMBL" id="KQ965810">
    <property type="protein sequence ID" value="KXS11009.1"/>
    <property type="molecule type" value="Genomic_DNA"/>
</dbReference>
<feature type="compositionally biased region" description="Basic residues" evidence="1">
    <location>
        <begin position="100"/>
        <end position="118"/>
    </location>
</feature>
<dbReference type="Proteomes" id="UP000070544">
    <property type="component" value="Unassembled WGS sequence"/>
</dbReference>
<gene>
    <name evidence="2" type="ORF">M427DRAFT_455560</name>
</gene>
<feature type="compositionally biased region" description="Basic and acidic residues" evidence="1">
    <location>
        <begin position="146"/>
        <end position="162"/>
    </location>
</feature>
<reference evidence="2 3" key="1">
    <citation type="journal article" date="2015" name="Genome Biol. Evol.">
        <title>Phylogenomic analyses indicate that early fungi evolved digesting cell walls of algal ancestors of land plants.</title>
        <authorList>
            <person name="Chang Y."/>
            <person name="Wang S."/>
            <person name="Sekimoto S."/>
            <person name="Aerts A.L."/>
            <person name="Choi C."/>
            <person name="Clum A."/>
            <person name="LaButti K.M."/>
            <person name="Lindquist E.A."/>
            <person name="Yee Ngan C."/>
            <person name="Ohm R.A."/>
            <person name="Salamov A.A."/>
            <person name="Grigoriev I.V."/>
            <person name="Spatafora J.W."/>
            <person name="Berbee M.L."/>
        </authorList>
    </citation>
    <scope>NUCLEOTIDE SEQUENCE [LARGE SCALE GENOMIC DNA]</scope>
    <source>
        <strain evidence="2 3">JEL478</strain>
    </source>
</reference>
<organism evidence="2 3">
    <name type="scientific">Gonapodya prolifera (strain JEL478)</name>
    <name type="common">Monoblepharis prolifera</name>
    <dbReference type="NCBI Taxonomy" id="1344416"/>
    <lineage>
        <taxon>Eukaryota</taxon>
        <taxon>Fungi</taxon>
        <taxon>Fungi incertae sedis</taxon>
        <taxon>Chytridiomycota</taxon>
        <taxon>Chytridiomycota incertae sedis</taxon>
        <taxon>Monoblepharidomycetes</taxon>
        <taxon>Monoblepharidales</taxon>
        <taxon>Gonapodyaceae</taxon>
        <taxon>Gonapodya</taxon>
    </lineage>
</organism>
<evidence type="ECO:0000256" key="1">
    <source>
        <dbReference type="SAM" id="MobiDB-lite"/>
    </source>
</evidence>
<protein>
    <submittedName>
        <fullName evidence="2">Uncharacterized protein</fullName>
    </submittedName>
</protein>
<proteinExistence type="predicted"/>
<evidence type="ECO:0000313" key="2">
    <source>
        <dbReference type="EMBL" id="KXS11009.1"/>
    </source>
</evidence>
<feature type="compositionally biased region" description="Basic and acidic residues" evidence="1">
    <location>
        <begin position="62"/>
        <end position="73"/>
    </location>
</feature>
<dbReference type="AlphaFoldDB" id="A0A139A2T4"/>
<sequence length="203" mass="23465">MMNSQLAVPLPVRHSRRRLRHRRHRHIPRRLLIHHSLRPDVHGPEDVLQLPGNHRDAVRSDIKRTRQPQDAHNETPAGVHADLRREPPSGFGNHSSLPPGHHHRCQPHRRRRRHNHRHGQLDRNGVVQRICQVVHGDVCCREPVLHGRDDHADGRQHARNDDGGPSGGSLRRTLDENRCRKHESIHIRRSDVRDSHGHVADDA</sequence>
<feature type="region of interest" description="Disordered" evidence="1">
    <location>
        <begin position="62"/>
        <end position="121"/>
    </location>
</feature>
<feature type="region of interest" description="Disordered" evidence="1">
    <location>
        <begin position="146"/>
        <end position="172"/>
    </location>
</feature>
<keyword evidence="3" id="KW-1185">Reference proteome</keyword>